<evidence type="ECO:0000259" key="6">
    <source>
        <dbReference type="PROSITE" id="PS51935"/>
    </source>
</evidence>
<comment type="similarity">
    <text evidence="1">Belongs to the peptidase C40 family.</text>
</comment>
<organism evidence="7 8">
    <name type="scientific">Sinomonas terrae</name>
    <dbReference type="NCBI Taxonomy" id="2908838"/>
    <lineage>
        <taxon>Bacteria</taxon>
        <taxon>Bacillati</taxon>
        <taxon>Actinomycetota</taxon>
        <taxon>Actinomycetes</taxon>
        <taxon>Micrococcales</taxon>
        <taxon>Micrococcaceae</taxon>
        <taxon>Sinomonas</taxon>
    </lineage>
</organism>
<reference evidence="7 8" key="1">
    <citation type="submission" date="2022-03" db="EMBL/GenBank/DDBJ databases">
        <title>Sinomonas sp. isolated from a soil.</title>
        <authorList>
            <person name="Han J."/>
            <person name="Kim D.-U."/>
        </authorList>
    </citation>
    <scope>NUCLEOTIDE SEQUENCE [LARGE SCALE GENOMIC DNA]</scope>
    <source>
        <strain evidence="7 8">5-5</strain>
    </source>
</reference>
<evidence type="ECO:0000313" key="8">
    <source>
        <dbReference type="Proteomes" id="UP001202922"/>
    </source>
</evidence>
<evidence type="ECO:0000313" key="7">
    <source>
        <dbReference type="EMBL" id="MCH6468525.1"/>
    </source>
</evidence>
<dbReference type="PANTHER" id="PTHR47053:SF1">
    <property type="entry name" value="MUREIN DD-ENDOPEPTIDASE MEPH-RELATED"/>
    <property type="match status" value="1"/>
</dbReference>
<dbReference type="Gene3D" id="3.90.1720.10">
    <property type="entry name" value="endopeptidase domain like (from Nostoc punctiforme)"/>
    <property type="match status" value="1"/>
</dbReference>
<evidence type="ECO:0000256" key="2">
    <source>
        <dbReference type="ARBA" id="ARBA00022670"/>
    </source>
</evidence>
<feature type="domain" description="NlpC/P60" evidence="6">
    <location>
        <begin position="99"/>
        <end position="217"/>
    </location>
</feature>
<evidence type="ECO:0000256" key="5">
    <source>
        <dbReference type="SAM" id="MobiDB-lite"/>
    </source>
</evidence>
<evidence type="ECO:0000256" key="1">
    <source>
        <dbReference type="ARBA" id="ARBA00007074"/>
    </source>
</evidence>
<protein>
    <submittedName>
        <fullName evidence="7">C40 family peptidase</fullName>
    </submittedName>
</protein>
<dbReference type="InterPro" id="IPR051202">
    <property type="entry name" value="Peptidase_C40"/>
</dbReference>
<keyword evidence="2" id="KW-0645">Protease</keyword>
<gene>
    <name evidence="7" type="ORF">L0M17_00755</name>
</gene>
<feature type="region of interest" description="Disordered" evidence="5">
    <location>
        <begin position="21"/>
        <end position="44"/>
    </location>
</feature>
<evidence type="ECO:0000256" key="4">
    <source>
        <dbReference type="ARBA" id="ARBA00022807"/>
    </source>
</evidence>
<comment type="caution">
    <text evidence="7">The sequence shown here is derived from an EMBL/GenBank/DDBJ whole genome shotgun (WGS) entry which is preliminary data.</text>
</comment>
<dbReference type="PANTHER" id="PTHR47053">
    <property type="entry name" value="MUREIN DD-ENDOPEPTIDASE MEPH-RELATED"/>
    <property type="match status" value="1"/>
</dbReference>
<dbReference type="Proteomes" id="UP001202922">
    <property type="component" value="Unassembled WGS sequence"/>
</dbReference>
<proteinExistence type="inferred from homology"/>
<evidence type="ECO:0000256" key="3">
    <source>
        <dbReference type="ARBA" id="ARBA00022801"/>
    </source>
</evidence>
<name>A0ABS9TVZ1_9MICC</name>
<dbReference type="PROSITE" id="PS51935">
    <property type="entry name" value="NLPC_P60"/>
    <property type="match status" value="1"/>
</dbReference>
<dbReference type="RefSeq" id="WP_241050312.1">
    <property type="nucleotide sequence ID" value="NZ_JAKZBV010000001.1"/>
</dbReference>
<dbReference type="SUPFAM" id="SSF54001">
    <property type="entry name" value="Cysteine proteinases"/>
    <property type="match status" value="1"/>
</dbReference>
<keyword evidence="8" id="KW-1185">Reference proteome</keyword>
<dbReference type="InterPro" id="IPR038765">
    <property type="entry name" value="Papain-like_cys_pep_sf"/>
</dbReference>
<keyword evidence="4" id="KW-0788">Thiol protease</keyword>
<accession>A0ABS9TVZ1</accession>
<dbReference type="InterPro" id="IPR000064">
    <property type="entry name" value="NLP_P60_dom"/>
</dbReference>
<dbReference type="Pfam" id="PF00877">
    <property type="entry name" value="NLPC_P60"/>
    <property type="match status" value="1"/>
</dbReference>
<keyword evidence="3" id="KW-0378">Hydrolase</keyword>
<sequence>MSVSAAIGRVQEIQTTLTHLTDPTLDTAAGSPSSASAAPAEATGTPSASLASFGQALAGALGSTSTALPSAGVGLASAGVGLAATGAVPASGNLAASGGVTGDEIAADAQKYVGVPYLWGGTDPSKGLDCSGFVQRVYQDLGISLPRVVHDQMQAGTPVASLADAKPGDLLVSFGGEHVAIYLGNGKAIDAPVPGQTIQVRDAWEQYGNLTAIRRIVPESATGSAAGVAGSAAGVAGLDPSQQQYAQDIVNRVAQLGLPAQAAVDAVSTALQESSLRMYWNPKVAGSQALAPEQSAVGTDGYSVGLFQQQVNGNAYSWGTVSDAMDPVASTDMFLNRLTAIPGWQNMPVTAADQAVQGSAYPDAYAKWEAEARQIVSALSPTGA</sequence>
<dbReference type="EMBL" id="JAKZBV010000001">
    <property type="protein sequence ID" value="MCH6468525.1"/>
    <property type="molecule type" value="Genomic_DNA"/>
</dbReference>